<sequence length="213" mass="23007">MRPSVFHLHYQTPDVAHASAVLAEHGITPSAQFGALAGDSVSLTPGETPPEGFKLRLQTNRGGAADVTLAPGPDVKFDHFGVVVEDVAAVVERAEERDWAVVENERRTFLTTPWRFRIELQAADSDVIDELGDRDECELSEVSLGVPVEARETVEREIRAVVGDVSNLRVVPVRGPDPAVREALLSGSNVRNPHFQMAALNPTVGRGNGTESV</sequence>
<keyword evidence="2" id="KW-1185">Reference proteome</keyword>
<organism evidence="1 2">
    <name type="scientific">Haloferax namakaokahaiae</name>
    <dbReference type="NCBI Taxonomy" id="1748331"/>
    <lineage>
        <taxon>Archaea</taxon>
        <taxon>Methanobacteriati</taxon>
        <taxon>Methanobacteriota</taxon>
        <taxon>Stenosarchaea group</taxon>
        <taxon>Halobacteria</taxon>
        <taxon>Halobacteriales</taxon>
        <taxon>Haloferacaceae</taxon>
        <taxon>Haloferax</taxon>
    </lineage>
</organism>
<reference evidence="1 2" key="1">
    <citation type="journal article" date="2019" name="Int. J. Syst. Evol. Microbiol.">
        <title>The Global Catalogue of Microorganisms (GCM) 10K type strain sequencing project: providing services to taxonomists for standard genome sequencing and annotation.</title>
        <authorList>
            <consortium name="The Broad Institute Genomics Platform"/>
            <consortium name="The Broad Institute Genome Sequencing Center for Infectious Disease"/>
            <person name="Wu L."/>
            <person name="Ma J."/>
        </authorList>
    </citation>
    <scope>NUCLEOTIDE SEQUENCE [LARGE SCALE GENOMIC DNA]</scope>
    <source>
        <strain evidence="1 2">DSM 29988</strain>
    </source>
</reference>
<protein>
    <recommendedName>
        <fullName evidence="3">VOC domain-containing protein</fullName>
    </recommendedName>
</protein>
<dbReference type="EMBL" id="JBHTAA010000005">
    <property type="protein sequence ID" value="MFC7204082.1"/>
    <property type="molecule type" value="Genomic_DNA"/>
</dbReference>
<comment type="caution">
    <text evidence="1">The sequence shown here is derived from an EMBL/GenBank/DDBJ whole genome shotgun (WGS) entry which is preliminary data.</text>
</comment>
<dbReference type="AlphaFoldDB" id="A0ABD5ZFJ4"/>
<evidence type="ECO:0000313" key="1">
    <source>
        <dbReference type="EMBL" id="MFC7204082.1"/>
    </source>
</evidence>
<gene>
    <name evidence="1" type="ORF">ACFQJC_11190</name>
</gene>
<dbReference type="SUPFAM" id="SSF54593">
    <property type="entry name" value="Glyoxalase/Bleomycin resistance protein/Dihydroxybiphenyl dioxygenase"/>
    <property type="match status" value="1"/>
</dbReference>
<evidence type="ECO:0008006" key="3">
    <source>
        <dbReference type="Google" id="ProtNLM"/>
    </source>
</evidence>
<dbReference type="Proteomes" id="UP001596481">
    <property type="component" value="Unassembled WGS sequence"/>
</dbReference>
<name>A0ABD5ZFJ4_9EURY</name>
<proteinExistence type="predicted"/>
<dbReference type="InterPro" id="IPR029068">
    <property type="entry name" value="Glyas_Bleomycin-R_OHBP_Dase"/>
</dbReference>
<evidence type="ECO:0000313" key="2">
    <source>
        <dbReference type="Proteomes" id="UP001596481"/>
    </source>
</evidence>
<dbReference type="Gene3D" id="3.10.180.10">
    <property type="entry name" value="2,3-Dihydroxybiphenyl 1,2-Dioxygenase, domain 1"/>
    <property type="match status" value="1"/>
</dbReference>
<accession>A0ABD5ZFJ4</accession>
<dbReference type="RefSeq" id="WP_390223487.1">
    <property type="nucleotide sequence ID" value="NZ_JBHTAA010000005.1"/>
</dbReference>